<name>A0ABM7INC1_9MYCO</name>
<organism evidence="2 3">
    <name type="scientific">Mycolicibacterium aubagnense</name>
    <dbReference type="NCBI Taxonomy" id="319707"/>
    <lineage>
        <taxon>Bacteria</taxon>
        <taxon>Bacillati</taxon>
        <taxon>Actinomycetota</taxon>
        <taxon>Actinomycetes</taxon>
        <taxon>Mycobacteriales</taxon>
        <taxon>Mycobacteriaceae</taxon>
        <taxon>Mycolicibacterium</taxon>
    </lineage>
</organism>
<gene>
    <name evidence="2" type="ORF">MAUB_64250</name>
</gene>
<geneLocation type="plasmid" evidence="2 3">
    <name>pJCM15296</name>
</geneLocation>
<accession>A0ABM7INC1</accession>
<evidence type="ECO:0000313" key="3">
    <source>
        <dbReference type="Proteomes" id="UP000465609"/>
    </source>
</evidence>
<evidence type="ECO:0000256" key="1">
    <source>
        <dbReference type="SAM" id="Phobius"/>
    </source>
</evidence>
<evidence type="ECO:0000313" key="2">
    <source>
        <dbReference type="EMBL" id="BBX88224.1"/>
    </source>
</evidence>
<protein>
    <submittedName>
        <fullName evidence="2">Uncharacterized protein</fullName>
    </submittedName>
</protein>
<feature type="transmembrane region" description="Helical" evidence="1">
    <location>
        <begin position="77"/>
        <end position="98"/>
    </location>
</feature>
<feature type="transmembrane region" description="Helical" evidence="1">
    <location>
        <begin position="24"/>
        <end position="44"/>
    </location>
</feature>
<dbReference type="RefSeq" id="WP_138233379.1">
    <property type="nucleotide sequence ID" value="NZ_AP022578.1"/>
</dbReference>
<sequence length="132" mass="13927">MAGPATRSKQGLRARVSGLTRGELVFALWVILVGGVGVGLYLWVTSRHNAGFAYDTLTQRQSPIGPNLGTAELLLSIFGYFLAPPTLGALAAAAYVAHSSVSPRAKRRADEAALRKLKGLPEPGLLAKLFGK</sequence>
<keyword evidence="1" id="KW-0472">Membrane</keyword>
<keyword evidence="1" id="KW-0812">Transmembrane</keyword>
<keyword evidence="3" id="KW-1185">Reference proteome</keyword>
<keyword evidence="1" id="KW-1133">Transmembrane helix</keyword>
<proteinExistence type="predicted"/>
<keyword evidence="2" id="KW-0614">Plasmid</keyword>
<dbReference type="EMBL" id="AP022578">
    <property type="protein sequence ID" value="BBX88224.1"/>
    <property type="molecule type" value="Genomic_DNA"/>
</dbReference>
<dbReference type="Proteomes" id="UP000465609">
    <property type="component" value="Plasmid pJCM15296"/>
</dbReference>
<reference evidence="2 3" key="1">
    <citation type="journal article" date="2019" name="Emerg. Microbes Infect.">
        <title>Comprehensive subspecies identification of 175 nontuberculous mycobacteria species based on 7547 genomic profiles.</title>
        <authorList>
            <person name="Matsumoto Y."/>
            <person name="Kinjo T."/>
            <person name="Motooka D."/>
            <person name="Nabeya D."/>
            <person name="Jung N."/>
            <person name="Uechi K."/>
            <person name="Horii T."/>
            <person name="Iida T."/>
            <person name="Fujita J."/>
            <person name="Nakamura S."/>
        </authorList>
    </citation>
    <scope>NUCLEOTIDE SEQUENCE [LARGE SCALE GENOMIC DNA]</scope>
    <source>
        <strain evidence="2 3">JCM 15296</strain>
        <plasmid evidence="2">pJCM15296</plasmid>
    </source>
</reference>